<keyword evidence="21" id="KW-1185">Reference proteome</keyword>
<feature type="compositionally biased region" description="Polar residues" evidence="17">
    <location>
        <begin position="816"/>
        <end position="826"/>
    </location>
</feature>
<keyword evidence="6 18" id="KW-0812">Transmembrane</keyword>
<evidence type="ECO:0000256" key="17">
    <source>
        <dbReference type="SAM" id="MobiDB-lite"/>
    </source>
</evidence>
<evidence type="ECO:0000256" key="5">
    <source>
        <dbReference type="ARBA" id="ARBA00022673"/>
    </source>
</evidence>
<dbReference type="InterPro" id="IPR005821">
    <property type="entry name" value="Ion_trans_dom"/>
</dbReference>
<feature type="transmembrane region" description="Helical" evidence="18">
    <location>
        <begin position="610"/>
        <end position="635"/>
    </location>
</feature>
<evidence type="ECO:0000256" key="8">
    <source>
        <dbReference type="ARBA" id="ARBA00022837"/>
    </source>
</evidence>
<evidence type="ECO:0000259" key="19">
    <source>
        <dbReference type="Pfam" id="PF00520"/>
    </source>
</evidence>
<dbReference type="Gene3D" id="1.10.287.70">
    <property type="match status" value="1"/>
</dbReference>
<dbReference type="GO" id="GO:0005262">
    <property type="term" value="F:calcium channel activity"/>
    <property type="evidence" value="ECO:0007669"/>
    <property type="project" value="UniProtKB-KW"/>
</dbReference>
<evidence type="ECO:0000313" key="21">
    <source>
        <dbReference type="Proteomes" id="UP001046870"/>
    </source>
</evidence>
<evidence type="ECO:0000256" key="9">
    <source>
        <dbReference type="ARBA" id="ARBA00022989"/>
    </source>
</evidence>
<feature type="repeat" description="ANK" evidence="15">
    <location>
        <begin position="229"/>
        <end position="261"/>
    </location>
</feature>
<feature type="transmembrane region" description="Helical" evidence="18">
    <location>
        <begin position="476"/>
        <end position="497"/>
    </location>
</feature>
<keyword evidence="4" id="KW-0109">Calcium transport</keyword>
<dbReference type="PROSITE" id="PS50297">
    <property type="entry name" value="ANK_REP_REGION"/>
    <property type="match status" value="4"/>
</dbReference>
<keyword evidence="16" id="KW-0175">Coiled coil</keyword>
<evidence type="ECO:0000256" key="13">
    <source>
        <dbReference type="ARBA" id="ARBA00023303"/>
    </source>
</evidence>
<keyword evidence="7" id="KW-0677">Repeat</keyword>
<feature type="repeat" description="ANK" evidence="15">
    <location>
        <begin position="129"/>
        <end position="161"/>
    </location>
</feature>
<proteinExistence type="predicted"/>
<evidence type="ECO:0000256" key="18">
    <source>
        <dbReference type="SAM" id="Phobius"/>
    </source>
</evidence>
<dbReference type="PRINTS" id="PR01415">
    <property type="entry name" value="ANKYRIN"/>
</dbReference>
<accession>A0A9D3PPG1</accession>
<dbReference type="Gene3D" id="1.25.40.20">
    <property type="entry name" value="Ankyrin repeat-containing domain"/>
    <property type="match status" value="2"/>
</dbReference>
<keyword evidence="8" id="KW-0106">Calcium</keyword>
<evidence type="ECO:0000256" key="1">
    <source>
        <dbReference type="ARBA" id="ARBA00004651"/>
    </source>
</evidence>
<keyword evidence="2" id="KW-0813">Transport</keyword>
<dbReference type="Pfam" id="PF12796">
    <property type="entry name" value="Ank_2"/>
    <property type="match status" value="2"/>
</dbReference>
<dbReference type="InterPro" id="IPR002110">
    <property type="entry name" value="Ankyrin_rpt"/>
</dbReference>
<feature type="region of interest" description="Disordered" evidence="17">
    <location>
        <begin position="720"/>
        <end position="752"/>
    </location>
</feature>
<feature type="repeat" description="ANK" evidence="15">
    <location>
        <begin position="196"/>
        <end position="228"/>
    </location>
</feature>
<dbReference type="OrthoDB" id="194358at2759"/>
<feature type="transmembrane region" description="Helical" evidence="18">
    <location>
        <begin position="509"/>
        <end position="525"/>
    </location>
</feature>
<reference evidence="20" key="1">
    <citation type="submission" date="2021-01" db="EMBL/GenBank/DDBJ databases">
        <authorList>
            <person name="Zahm M."/>
            <person name="Roques C."/>
            <person name="Cabau C."/>
            <person name="Klopp C."/>
            <person name="Donnadieu C."/>
            <person name="Jouanno E."/>
            <person name="Lampietro C."/>
            <person name="Louis A."/>
            <person name="Herpin A."/>
            <person name="Echchiki A."/>
            <person name="Berthelot C."/>
            <person name="Parey E."/>
            <person name="Roest-Crollius H."/>
            <person name="Braasch I."/>
            <person name="Postlethwait J."/>
            <person name="Bobe J."/>
            <person name="Montfort J."/>
            <person name="Bouchez O."/>
            <person name="Begum T."/>
            <person name="Mejri S."/>
            <person name="Adams A."/>
            <person name="Chen W.-J."/>
            <person name="Guiguen Y."/>
        </authorList>
    </citation>
    <scope>NUCLEOTIDE SEQUENCE</scope>
    <source>
        <strain evidence="20">YG-15Mar2019-1</strain>
        <tissue evidence="20">Brain</tissue>
    </source>
</reference>
<comment type="subcellular location">
    <subcellularLocation>
        <location evidence="1">Cell membrane</location>
        <topology evidence="1">Multi-pass membrane protein</topology>
    </subcellularLocation>
</comment>
<keyword evidence="11" id="KW-0406">Ion transport</keyword>
<keyword evidence="12 18" id="KW-0472">Membrane</keyword>
<feature type="region of interest" description="Disordered" evidence="17">
    <location>
        <begin position="810"/>
        <end position="856"/>
    </location>
</feature>
<dbReference type="Pfam" id="PF00520">
    <property type="entry name" value="Ion_trans"/>
    <property type="match status" value="1"/>
</dbReference>
<feature type="domain" description="Ion transport" evidence="19">
    <location>
        <begin position="391"/>
        <end position="645"/>
    </location>
</feature>
<keyword evidence="10 15" id="KW-0040">ANK repeat</keyword>
<feature type="coiled-coil region" evidence="16">
    <location>
        <begin position="759"/>
        <end position="793"/>
    </location>
</feature>
<evidence type="ECO:0000256" key="12">
    <source>
        <dbReference type="ARBA" id="ARBA00023136"/>
    </source>
</evidence>
<dbReference type="InterPro" id="IPR036770">
    <property type="entry name" value="Ankyrin_rpt-contain_sf"/>
</dbReference>
<keyword evidence="13" id="KW-0407">Ion channel</keyword>
<keyword evidence="9 18" id="KW-1133">Transmembrane helix</keyword>
<gene>
    <name evidence="20" type="ORF">MATL_G00186800</name>
</gene>
<dbReference type="SMART" id="SM00248">
    <property type="entry name" value="ANK"/>
    <property type="match status" value="4"/>
</dbReference>
<evidence type="ECO:0000256" key="3">
    <source>
        <dbReference type="ARBA" id="ARBA00022475"/>
    </source>
</evidence>
<feature type="transmembrane region" description="Helical" evidence="18">
    <location>
        <begin position="359"/>
        <end position="378"/>
    </location>
</feature>
<dbReference type="GO" id="GO:0005886">
    <property type="term" value="C:plasma membrane"/>
    <property type="evidence" value="ECO:0007669"/>
    <property type="project" value="UniProtKB-SubCell"/>
</dbReference>
<dbReference type="PROSITE" id="PS50088">
    <property type="entry name" value="ANK_REPEAT"/>
    <property type="match status" value="4"/>
</dbReference>
<evidence type="ECO:0000256" key="10">
    <source>
        <dbReference type="ARBA" id="ARBA00023043"/>
    </source>
</evidence>
<dbReference type="AlphaFoldDB" id="A0A9D3PPG1"/>
<dbReference type="EMBL" id="JAFDVH010000016">
    <property type="protein sequence ID" value="KAG7462625.1"/>
    <property type="molecule type" value="Genomic_DNA"/>
</dbReference>
<comment type="caution">
    <text evidence="20">The sequence shown here is derived from an EMBL/GenBank/DDBJ whole genome shotgun (WGS) entry which is preliminary data.</text>
</comment>
<evidence type="ECO:0000256" key="11">
    <source>
        <dbReference type="ARBA" id="ARBA00023065"/>
    </source>
</evidence>
<feature type="compositionally biased region" description="Basic and acidic residues" evidence="17">
    <location>
        <begin position="727"/>
        <end position="737"/>
    </location>
</feature>
<feature type="transmembrane region" description="Helical" evidence="18">
    <location>
        <begin position="549"/>
        <end position="571"/>
    </location>
</feature>
<dbReference type="SUPFAM" id="SSF48403">
    <property type="entry name" value="Ankyrin repeat"/>
    <property type="match status" value="1"/>
</dbReference>
<comment type="catalytic activity">
    <reaction evidence="14">
        <text>Ca(2+)(in) = Ca(2+)(out)</text>
        <dbReference type="Rhea" id="RHEA:29671"/>
        <dbReference type="ChEBI" id="CHEBI:29108"/>
    </reaction>
</comment>
<name>A0A9D3PPG1_MEGAT</name>
<dbReference type="InterPro" id="IPR024862">
    <property type="entry name" value="TRPV"/>
</dbReference>
<evidence type="ECO:0000313" key="20">
    <source>
        <dbReference type="EMBL" id="KAG7462625.1"/>
    </source>
</evidence>
<dbReference type="PANTHER" id="PTHR10582">
    <property type="entry name" value="TRANSIENT RECEPTOR POTENTIAL ION CHANNEL PROTEIN"/>
    <property type="match status" value="1"/>
</dbReference>
<evidence type="ECO:0000256" key="16">
    <source>
        <dbReference type="SAM" id="Coils"/>
    </source>
</evidence>
<feature type="repeat" description="ANK" evidence="15">
    <location>
        <begin position="162"/>
        <end position="194"/>
    </location>
</feature>
<evidence type="ECO:0000256" key="4">
    <source>
        <dbReference type="ARBA" id="ARBA00022568"/>
    </source>
</evidence>
<keyword evidence="3" id="KW-1003">Cell membrane</keyword>
<feature type="transmembrane region" description="Helical" evidence="18">
    <location>
        <begin position="398"/>
        <end position="416"/>
    </location>
</feature>
<evidence type="ECO:0000256" key="2">
    <source>
        <dbReference type="ARBA" id="ARBA00022448"/>
    </source>
</evidence>
<evidence type="ECO:0000256" key="14">
    <source>
        <dbReference type="ARBA" id="ARBA00036634"/>
    </source>
</evidence>
<dbReference type="GO" id="GO:0098703">
    <property type="term" value="P:calcium ion import across plasma membrane"/>
    <property type="evidence" value="ECO:0007669"/>
    <property type="project" value="TreeGrafter"/>
</dbReference>
<sequence>MCWGNGVLSNVCLSPQSEGQPMGSRVSMTSITSAVRAAAHWASYTCSRWRRTVCARRNPTGKSSKVKYQGLARDDDITDSLSKNYDLNKRLLDHFRALADSNQDTDEVDLQYLHNTIRDGADVNSADKYGQTALHEISRAWNVDVMRFFLERGADVQRADSYGVTPLHVAAALDYEEMIQFLLERQADIGARTHKDRQTPLHFAAKNDAVGAVRILLQHGADITARDYKQRTPLQLAANLDRSEAARTLMELGADAGVRDSDGQLCITAMIGRMPPVAQLALNQFHVTDRMTRQQFYYLHLLEPEPPCKSFQKTSSKVRNANEPTSPLEFIVRQGRLDLIMHPVVLKLIAVKWNLYGRAGAWILLLLNFCFIISWTTVAISVSVTRAEEKPYVFPADWWRVLVVVLALGFTVMEMYQEVAEMLRSRRKLRGWQSWCECRINDDLRCAHPMWPEERHFLEEQMKFIRNMKPTYLQDLWNVFDWLVYVLLIAVFGVHVADIFIIESTLRSYSLRLFAVTIIFLWLRLMKHVRAFRVMGPFIVMLGKIVGDVLRFLFLYIEIYIPYACAFWIIFGGTPAVPSMETVPKLLYSLYRLTLVDEYEFDAMVAEDSIMAHLLCGTFLALSAILCVNLLIALLSDTFQRVYDNAFANAVMQQASIILQVEESMPRLRRFCDDQHIHRHCAPLAEFYDEDIETDPDQHAEMAKLTTQIKETLDEFLAISKQASPLDPRKPDDEYRSAGHRRPSSPTSPLVHGDCLRTLQKLQRDQNQQTRDLSALRRDVRELQVLLQQLIQSGPSSRVVCETQPAEHTAMEDVLSQRSTGPQQDTETPRLKSDTLTTSQAETAPHTGPTHEKHAF</sequence>
<keyword evidence="5" id="KW-0107">Calcium channel</keyword>
<dbReference type="Proteomes" id="UP001046870">
    <property type="component" value="Chromosome 16"/>
</dbReference>
<evidence type="ECO:0000256" key="7">
    <source>
        <dbReference type="ARBA" id="ARBA00022737"/>
    </source>
</evidence>
<evidence type="ECO:0000256" key="15">
    <source>
        <dbReference type="PROSITE-ProRule" id="PRU00023"/>
    </source>
</evidence>
<organism evidence="20 21">
    <name type="scientific">Megalops atlanticus</name>
    <name type="common">Tarpon</name>
    <name type="synonym">Clupea gigantea</name>
    <dbReference type="NCBI Taxonomy" id="7932"/>
    <lineage>
        <taxon>Eukaryota</taxon>
        <taxon>Metazoa</taxon>
        <taxon>Chordata</taxon>
        <taxon>Craniata</taxon>
        <taxon>Vertebrata</taxon>
        <taxon>Euteleostomi</taxon>
        <taxon>Actinopterygii</taxon>
        <taxon>Neopterygii</taxon>
        <taxon>Teleostei</taxon>
        <taxon>Elopiformes</taxon>
        <taxon>Megalopidae</taxon>
        <taxon>Megalops</taxon>
    </lineage>
</organism>
<evidence type="ECO:0000256" key="6">
    <source>
        <dbReference type="ARBA" id="ARBA00022692"/>
    </source>
</evidence>
<protein>
    <recommendedName>
        <fullName evidence="19">Ion transport domain-containing protein</fullName>
    </recommendedName>
</protein>
<dbReference type="PANTHER" id="PTHR10582:SF33">
    <property type="entry name" value="TRANSIENT RECEPTOR POTENTIAL CHANNEL PYREXIA"/>
    <property type="match status" value="1"/>
</dbReference>